<dbReference type="PROSITE" id="PS00086">
    <property type="entry name" value="CYTOCHROME_P450"/>
    <property type="match status" value="1"/>
</dbReference>
<dbReference type="AlphaFoldDB" id="A0A7W0BTV8"/>
<dbReference type="GO" id="GO:0016705">
    <property type="term" value="F:oxidoreductase activity, acting on paired donors, with incorporation or reduction of molecular oxygen"/>
    <property type="evidence" value="ECO:0007669"/>
    <property type="project" value="InterPro"/>
</dbReference>
<dbReference type="InterPro" id="IPR017972">
    <property type="entry name" value="Cyt_P450_CS"/>
</dbReference>
<evidence type="ECO:0000256" key="3">
    <source>
        <dbReference type="ARBA" id="ARBA00022723"/>
    </source>
</evidence>
<dbReference type="PANTHER" id="PTHR46696:SF1">
    <property type="entry name" value="CYTOCHROME P450 YJIB-RELATED"/>
    <property type="match status" value="1"/>
</dbReference>
<keyword evidence="6 7" id="KW-0503">Monooxygenase</keyword>
<accession>A0A7W0BTV8</accession>
<comment type="similarity">
    <text evidence="1 7">Belongs to the cytochrome P450 family.</text>
</comment>
<dbReference type="GO" id="GO:0005506">
    <property type="term" value="F:iron ion binding"/>
    <property type="evidence" value="ECO:0007669"/>
    <property type="project" value="InterPro"/>
</dbReference>
<proteinExistence type="inferred from homology"/>
<dbReference type="FunFam" id="1.10.630.10:FF:000018">
    <property type="entry name" value="Cytochrome P450 monooxygenase"/>
    <property type="match status" value="1"/>
</dbReference>
<dbReference type="EMBL" id="JACDUU010000001">
    <property type="protein sequence ID" value="MBA2870591.1"/>
    <property type="molecule type" value="Genomic_DNA"/>
</dbReference>
<keyword evidence="3 7" id="KW-0479">Metal-binding</keyword>
<dbReference type="SUPFAM" id="SSF48264">
    <property type="entry name" value="Cytochrome P450"/>
    <property type="match status" value="1"/>
</dbReference>
<evidence type="ECO:0000256" key="7">
    <source>
        <dbReference type="RuleBase" id="RU000461"/>
    </source>
</evidence>
<comment type="caution">
    <text evidence="8">The sequence shown here is derived from an EMBL/GenBank/DDBJ whole genome shotgun (WGS) entry which is preliminary data.</text>
</comment>
<organism evidence="8 9">
    <name type="scientific">[Anoxybacillus] calidus</name>
    <dbReference type="NCBI Taxonomy" id="575178"/>
    <lineage>
        <taxon>Bacteria</taxon>
        <taxon>Bacillati</taxon>
        <taxon>Bacillota</taxon>
        <taxon>Bacilli</taxon>
        <taxon>Bacillales</taxon>
        <taxon>Anoxybacillaceae</taxon>
        <taxon>Paranoxybacillus</taxon>
    </lineage>
</organism>
<name>A0A7W0BTV8_9BACL</name>
<dbReference type="InterPro" id="IPR002397">
    <property type="entry name" value="Cyt_P450_B"/>
</dbReference>
<dbReference type="InterPro" id="IPR036396">
    <property type="entry name" value="Cyt_P450_sf"/>
</dbReference>
<evidence type="ECO:0000256" key="5">
    <source>
        <dbReference type="ARBA" id="ARBA00023004"/>
    </source>
</evidence>
<dbReference type="Proteomes" id="UP000580891">
    <property type="component" value="Unassembled WGS sequence"/>
</dbReference>
<protein>
    <submittedName>
        <fullName evidence="8">Cytochrome P450</fullName>
    </submittedName>
</protein>
<evidence type="ECO:0000256" key="1">
    <source>
        <dbReference type="ARBA" id="ARBA00010617"/>
    </source>
</evidence>
<dbReference type="Gene3D" id="1.10.630.10">
    <property type="entry name" value="Cytochrome P450"/>
    <property type="match status" value="1"/>
</dbReference>
<evidence type="ECO:0000256" key="2">
    <source>
        <dbReference type="ARBA" id="ARBA00022617"/>
    </source>
</evidence>
<dbReference type="RefSeq" id="WP_181536439.1">
    <property type="nucleotide sequence ID" value="NZ_JACDUU010000001.1"/>
</dbReference>
<gene>
    <name evidence="8" type="ORF">HNQ85_000849</name>
</gene>
<reference evidence="8 9" key="1">
    <citation type="submission" date="2020-07" db="EMBL/GenBank/DDBJ databases">
        <title>Genomic Encyclopedia of Type Strains, Phase IV (KMG-IV): sequencing the most valuable type-strain genomes for metagenomic binning, comparative biology and taxonomic classification.</title>
        <authorList>
            <person name="Goeker M."/>
        </authorList>
    </citation>
    <scope>NUCLEOTIDE SEQUENCE [LARGE SCALE GENOMIC DNA]</scope>
    <source>
        <strain evidence="8 9">DSM 25220</strain>
    </source>
</reference>
<sequence>MTTVRNTTSETERYANLIPMKEIQSIQDRLFPFSIYNTLRKTTPVRYDQTRECWDVFRYEDVQYILKNPKLFSSKRGIGNKRESILTMDPPKHTKMRNLINKAFTPKAVNELTQRIQDVTIFLLDQVKAKGIMDVIHDFAGPLPVIIIAELLGVPIKDRELFKTYSDILVAGAENDSDEAFKAMMKKRQEGAEFLTEYFKEIIRERKSSPKDDLISLLLAAEIDGEKLTKEELLGFCILLLVAGNETTTNLIANAVRYMVEDTVIQEQVRSDLSLVPNFVEETLRFYPPIQAIGRIATKDVEIGGHTIRKGSQVISWVAAANRDEQKFVQPDRFMLERHPNPHLSFGFGIHFCLGAPLARLEAKVALSILLTSFSKLERVEHVELEPIQSPFVFGVKRLPIRLSL</sequence>
<evidence type="ECO:0000313" key="9">
    <source>
        <dbReference type="Proteomes" id="UP000580891"/>
    </source>
</evidence>
<dbReference type="GO" id="GO:0004497">
    <property type="term" value="F:monooxygenase activity"/>
    <property type="evidence" value="ECO:0007669"/>
    <property type="project" value="UniProtKB-KW"/>
</dbReference>
<dbReference type="GO" id="GO:0020037">
    <property type="term" value="F:heme binding"/>
    <property type="evidence" value="ECO:0007669"/>
    <property type="project" value="InterPro"/>
</dbReference>
<dbReference type="PRINTS" id="PR00385">
    <property type="entry name" value="P450"/>
</dbReference>
<dbReference type="PANTHER" id="PTHR46696">
    <property type="entry name" value="P450, PUTATIVE (EUROFUNG)-RELATED"/>
    <property type="match status" value="1"/>
</dbReference>
<evidence type="ECO:0000256" key="4">
    <source>
        <dbReference type="ARBA" id="ARBA00023002"/>
    </source>
</evidence>
<evidence type="ECO:0000256" key="6">
    <source>
        <dbReference type="ARBA" id="ARBA00023033"/>
    </source>
</evidence>
<dbReference type="InterPro" id="IPR001128">
    <property type="entry name" value="Cyt_P450"/>
</dbReference>
<keyword evidence="4 7" id="KW-0560">Oxidoreductase</keyword>
<evidence type="ECO:0000313" key="8">
    <source>
        <dbReference type="EMBL" id="MBA2870591.1"/>
    </source>
</evidence>
<dbReference type="CDD" id="cd11032">
    <property type="entry name" value="P450_EryK-like"/>
    <property type="match status" value="1"/>
</dbReference>
<keyword evidence="9" id="KW-1185">Reference proteome</keyword>
<dbReference type="PRINTS" id="PR00359">
    <property type="entry name" value="BP450"/>
</dbReference>
<keyword evidence="2 7" id="KW-0349">Heme</keyword>
<keyword evidence="5 7" id="KW-0408">Iron</keyword>
<dbReference type="Pfam" id="PF00067">
    <property type="entry name" value="p450"/>
    <property type="match status" value="1"/>
</dbReference>